<dbReference type="InterPro" id="IPR003439">
    <property type="entry name" value="ABC_transporter-like_ATP-bd"/>
</dbReference>
<dbReference type="PROSITE" id="PS50893">
    <property type="entry name" value="ABC_TRANSPORTER_2"/>
    <property type="match status" value="1"/>
</dbReference>
<dbReference type="Pfam" id="PF08402">
    <property type="entry name" value="TOBE_2"/>
    <property type="match status" value="1"/>
</dbReference>
<keyword evidence="2" id="KW-0547">Nucleotide-binding</keyword>
<dbReference type="Proteomes" id="UP001500752">
    <property type="component" value="Unassembled WGS sequence"/>
</dbReference>
<dbReference type="InterPro" id="IPR050093">
    <property type="entry name" value="ABC_SmlMolc_Importer"/>
</dbReference>
<accession>A0ABP7BQM2</accession>
<keyword evidence="3" id="KW-0067">ATP-binding</keyword>
<dbReference type="Pfam" id="PF00005">
    <property type="entry name" value="ABC_tran"/>
    <property type="match status" value="1"/>
</dbReference>
<dbReference type="RefSeq" id="WP_345147791.1">
    <property type="nucleotide sequence ID" value="NZ_BAABEO010000002.1"/>
</dbReference>
<gene>
    <name evidence="5" type="ORF">GCM10023081_01970</name>
</gene>
<name>A0ABP7BQM2_9MICC</name>
<proteinExistence type="predicted"/>
<keyword evidence="1" id="KW-0813">Transport</keyword>
<evidence type="ECO:0000313" key="5">
    <source>
        <dbReference type="EMBL" id="GAA3666723.1"/>
    </source>
</evidence>
<dbReference type="Gene3D" id="2.40.50.100">
    <property type="match status" value="1"/>
</dbReference>
<dbReference type="Gene3D" id="3.40.50.300">
    <property type="entry name" value="P-loop containing nucleotide triphosphate hydrolases"/>
    <property type="match status" value="1"/>
</dbReference>
<dbReference type="SMART" id="SM00382">
    <property type="entry name" value="AAA"/>
    <property type="match status" value="1"/>
</dbReference>
<comment type="caution">
    <text evidence="5">The sequence shown here is derived from an EMBL/GenBank/DDBJ whole genome shotgun (WGS) entry which is preliminary data.</text>
</comment>
<protein>
    <recommendedName>
        <fullName evidence="4">ABC transporter domain-containing protein</fullName>
    </recommendedName>
</protein>
<keyword evidence="6" id="KW-1185">Reference proteome</keyword>
<dbReference type="SUPFAM" id="SSF50331">
    <property type="entry name" value="MOP-like"/>
    <property type="match status" value="1"/>
</dbReference>
<dbReference type="InterPro" id="IPR008995">
    <property type="entry name" value="Mo/tungstate-bd_C_term_dom"/>
</dbReference>
<evidence type="ECO:0000256" key="3">
    <source>
        <dbReference type="ARBA" id="ARBA00022840"/>
    </source>
</evidence>
<evidence type="ECO:0000256" key="1">
    <source>
        <dbReference type="ARBA" id="ARBA00022448"/>
    </source>
</evidence>
<evidence type="ECO:0000256" key="2">
    <source>
        <dbReference type="ARBA" id="ARBA00022741"/>
    </source>
</evidence>
<organism evidence="5 6">
    <name type="scientific">Arthrobacter ginkgonis</name>
    <dbReference type="NCBI Taxonomy" id="1630594"/>
    <lineage>
        <taxon>Bacteria</taxon>
        <taxon>Bacillati</taxon>
        <taxon>Actinomycetota</taxon>
        <taxon>Actinomycetes</taxon>
        <taxon>Micrococcales</taxon>
        <taxon>Micrococcaceae</taxon>
        <taxon>Arthrobacter</taxon>
    </lineage>
</organism>
<dbReference type="PANTHER" id="PTHR42781:SF4">
    <property type="entry name" value="SPERMIDINE_PUTRESCINE IMPORT ATP-BINDING PROTEIN POTA"/>
    <property type="match status" value="1"/>
</dbReference>
<dbReference type="SUPFAM" id="SSF52540">
    <property type="entry name" value="P-loop containing nucleoside triphosphate hydrolases"/>
    <property type="match status" value="1"/>
</dbReference>
<dbReference type="PANTHER" id="PTHR42781">
    <property type="entry name" value="SPERMIDINE/PUTRESCINE IMPORT ATP-BINDING PROTEIN POTA"/>
    <property type="match status" value="1"/>
</dbReference>
<dbReference type="PROSITE" id="PS00211">
    <property type="entry name" value="ABC_TRANSPORTER_1"/>
    <property type="match status" value="1"/>
</dbReference>
<reference evidence="6" key="1">
    <citation type="journal article" date="2019" name="Int. J. Syst. Evol. Microbiol.">
        <title>The Global Catalogue of Microorganisms (GCM) 10K type strain sequencing project: providing services to taxonomists for standard genome sequencing and annotation.</title>
        <authorList>
            <consortium name="The Broad Institute Genomics Platform"/>
            <consortium name="The Broad Institute Genome Sequencing Center for Infectious Disease"/>
            <person name="Wu L."/>
            <person name="Ma J."/>
        </authorList>
    </citation>
    <scope>NUCLEOTIDE SEQUENCE [LARGE SCALE GENOMIC DNA]</scope>
    <source>
        <strain evidence="6">JCM 30742</strain>
    </source>
</reference>
<feature type="domain" description="ABC transporter" evidence="4">
    <location>
        <begin position="3"/>
        <end position="239"/>
    </location>
</feature>
<evidence type="ECO:0000313" key="6">
    <source>
        <dbReference type="Proteomes" id="UP001500752"/>
    </source>
</evidence>
<dbReference type="EMBL" id="BAABEO010000002">
    <property type="protein sequence ID" value="GAA3666723.1"/>
    <property type="molecule type" value="Genomic_DNA"/>
</dbReference>
<dbReference type="InterPro" id="IPR017871">
    <property type="entry name" value="ABC_transporter-like_CS"/>
</dbReference>
<sequence>MKIVIENLQLRYGKFTAIENLNLEIGDGESVVLLGKSGCGKTSTMRCIAGLEEPTAGRITIGDTVVFDAEAGINLPPNKRNVGMVFQSYAVWPHMTVFQNVAYSLKLQKLPAAEIKQRVTEVLALVGLQEFAQRGASLLSGGQMQRVALARSLVMRPSVLMLDEPLSNLDARLRDNLRVELREIQLKLGLTTVYVTHDQQEAFALADRIALMQGGRIVQMGGPTDIYDAPVSASIAHFLGVSNVFDCQASLDGDGQVTAKVAGTDVPVRSTQRTLAGGKDLKLCIRSEDFALSRAPHGGANEWAGTVRVTGFQGSSVRYAVELQDGSELDIFAPTKGAERFGIGDRLWATVAPENVQVLPAEVPAGHNIDARLPENNARLEEVGA</sequence>
<evidence type="ECO:0000259" key="4">
    <source>
        <dbReference type="PROSITE" id="PS50893"/>
    </source>
</evidence>
<dbReference type="InterPro" id="IPR027417">
    <property type="entry name" value="P-loop_NTPase"/>
</dbReference>
<dbReference type="InterPro" id="IPR013611">
    <property type="entry name" value="Transp-assoc_OB_typ2"/>
</dbReference>
<dbReference type="InterPro" id="IPR003593">
    <property type="entry name" value="AAA+_ATPase"/>
</dbReference>